<comment type="subcellular location">
    <subcellularLocation>
        <location evidence="1">Secreted</location>
    </subcellularLocation>
</comment>
<reference evidence="7" key="1">
    <citation type="journal article" date="2013" name="Science">
        <title>Comparative analysis of bat genomes provides insight into the evolution of flight and immunity.</title>
        <authorList>
            <person name="Zhang G."/>
            <person name="Cowled C."/>
            <person name="Shi Z."/>
            <person name="Huang Z."/>
            <person name="Bishop-Lilly K.A."/>
            <person name="Fang X."/>
            <person name="Wynne J.W."/>
            <person name="Xiong Z."/>
            <person name="Baker M.L."/>
            <person name="Zhao W."/>
            <person name="Tachedjian M."/>
            <person name="Zhu Y."/>
            <person name="Zhou P."/>
            <person name="Jiang X."/>
            <person name="Ng J."/>
            <person name="Yang L."/>
            <person name="Wu L."/>
            <person name="Xiao J."/>
            <person name="Feng Y."/>
            <person name="Chen Y."/>
            <person name="Sun X."/>
            <person name="Zhang Y."/>
            <person name="Marsh G.A."/>
            <person name="Crameri G."/>
            <person name="Broder C.C."/>
            <person name="Frey K.G."/>
            <person name="Wang L.F."/>
            <person name="Wang J."/>
        </authorList>
    </citation>
    <scope>NUCLEOTIDE SEQUENCE [LARGE SCALE GENOMIC DNA]</scope>
</reference>
<evidence type="ECO:0000313" key="7">
    <source>
        <dbReference type="Proteomes" id="UP000010556"/>
    </source>
</evidence>
<keyword evidence="3" id="KW-0964">Secreted</keyword>
<dbReference type="GO" id="GO:0050772">
    <property type="term" value="P:positive regulation of axonogenesis"/>
    <property type="evidence" value="ECO:0007669"/>
    <property type="project" value="TreeGrafter"/>
</dbReference>
<dbReference type="GO" id="GO:0010001">
    <property type="term" value="P:glial cell differentiation"/>
    <property type="evidence" value="ECO:0007669"/>
    <property type="project" value="TreeGrafter"/>
</dbReference>
<dbReference type="PANTHER" id="PTHR28593:SF2">
    <property type="entry name" value="METEORIN"/>
    <property type="match status" value="1"/>
</dbReference>
<dbReference type="Proteomes" id="UP000010556">
    <property type="component" value="Unassembled WGS sequence"/>
</dbReference>
<keyword evidence="4" id="KW-0732">Signal</keyword>
<dbReference type="GO" id="GO:0005615">
    <property type="term" value="C:extracellular space"/>
    <property type="evidence" value="ECO:0007669"/>
    <property type="project" value="TreeGrafter"/>
</dbReference>
<dbReference type="EMBL" id="KB109242">
    <property type="protein sequence ID" value="ELK28431.1"/>
    <property type="molecule type" value="Genomic_DNA"/>
</dbReference>
<sequence>MHVEQGHVMVTPPPRVVVATPHRDISRRVASFRFELREDWRPELPPQPTLWARMARLPTTQLQASVVTVAAVRVLRQALPLFQVGGSGGPVPASIRTPLRCGIRPGPGTFLFMGWSHFGEAWLGCAPRFQEFSRARTNHLCPFGVALD</sequence>
<evidence type="ECO:0000256" key="3">
    <source>
        <dbReference type="ARBA" id="ARBA00022525"/>
    </source>
</evidence>
<accession>L5LQS7</accession>
<evidence type="ECO:0000256" key="4">
    <source>
        <dbReference type="ARBA" id="ARBA00022729"/>
    </source>
</evidence>
<gene>
    <name evidence="6" type="ORF">MDA_GLEAN10007622</name>
</gene>
<name>L5LQS7_MYODS</name>
<evidence type="ECO:0000313" key="6">
    <source>
        <dbReference type="EMBL" id="ELK28431.1"/>
    </source>
</evidence>
<protein>
    <submittedName>
        <fullName evidence="6">Meteorin</fullName>
    </submittedName>
</protein>
<organism evidence="6 7">
    <name type="scientific">Myotis davidii</name>
    <name type="common">David's myotis</name>
    <dbReference type="NCBI Taxonomy" id="225400"/>
    <lineage>
        <taxon>Eukaryota</taxon>
        <taxon>Metazoa</taxon>
        <taxon>Chordata</taxon>
        <taxon>Craniata</taxon>
        <taxon>Vertebrata</taxon>
        <taxon>Euteleostomi</taxon>
        <taxon>Mammalia</taxon>
        <taxon>Eutheria</taxon>
        <taxon>Laurasiatheria</taxon>
        <taxon>Chiroptera</taxon>
        <taxon>Yangochiroptera</taxon>
        <taxon>Vespertilionidae</taxon>
        <taxon>Myotis</taxon>
    </lineage>
</organism>
<keyword evidence="7" id="KW-1185">Reference proteome</keyword>
<evidence type="ECO:0000256" key="2">
    <source>
        <dbReference type="ARBA" id="ARBA00005669"/>
    </source>
</evidence>
<evidence type="ECO:0000256" key="1">
    <source>
        <dbReference type="ARBA" id="ARBA00004613"/>
    </source>
</evidence>
<dbReference type="AlphaFoldDB" id="L5LQS7"/>
<dbReference type="GO" id="GO:0005179">
    <property type="term" value="F:hormone activity"/>
    <property type="evidence" value="ECO:0007669"/>
    <property type="project" value="TreeGrafter"/>
</dbReference>
<keyword evidence="5" id="KW-1015">Disulfide bond</keyword>
<proteinExistence type="inferred from homology"/>
<evidence type="ECO:0000256" key="5">
    <source>
        <dbReference type="ARBA" id="ARBA00023157"/>
    </source>
</evidence>
<dbReference type="InterPro" id="IPR051998">
    <property type="entry name" value="Meteorin-like"/>
</dbReference>
<dbReference type="PANTHER" id="PTHR28593">
    <property type="entry name" value="METEORIN-LIKE PROTEIN"/>
    <property type="match status" value="1"/>
</dbReference>
<comment type="similarity">
    <text evidence="2">Belongs to the meteorin family.</text>
</comment>